<gene>
    <name evidence="3" type="ORF">HS088_TW12G00938</name>
</gene>
<keyword evidence="1" id="KW-0802">TPR repeat</keyword>
<dbReference type="PROSITE" id="PS50005">
    <property type="entry name" value="TPR"/>
    <property type="match status" value="1"/>
</dbReference>
<comment type="caution">
    <text evidence="3">The sequence shown here is derived from an EMBL/GenBank/DDBJ whole genome shotgun (WGS) entry which is preliminary data.</text>
</comment>
<dbReference type="SUPFAM" id="SSF48452">
    <property type="entry name" value="TPR-like"/>
    <property type="match status" value="2"/>
</dbReference>
<proteinExistence type="predicted"/>
<dbReference type="Pfam" id="PF13432">
    <property type="entry name" value="TPR_16"/>
    <property type="match status" value="1"/>
</dbReference>
<feature type="repeat" description="TPR" evidence="1">
    <location>
        <begin position="228"/>
        <end position="261"/>
    </location>
</feature>
<organism evidence="3 4">
    <name type="scientific">Tripterygium wilfordii</name>
    <name type="common">Thunder God vine</name>
    <dbReference type="NCBI Taxonomy" id="458696"/>
    <lineage>
        <taxon>Eukaryota</taxon>
        <taxon>Viridiplantae</taxon>
        <taxon>Streptophyta</taxon>
        <taxon>Embryophyta</taxon>
        <taxon>Tracheophyta</taxon>
        <taxon>Spermatophyta</taxon>
        <taxon>Magnoliopsida</taxon>
        <taxon>eudicotyledons</taxon>
        <taxon>Gunneridae</taxon>
        <taxon>Pentapetalae</taxon>
        <taxon>rosids</taxon>
        <taxon>fabids</taxon>
        <taxon>Celastrales</taxon>
        <taxon>Celastraceae</taxon>
        <taxon>Tripterygium</taxon>
    </lineage>
</organism>
<dbReference type="OrthoDB" id="2335338at2759"/>
<dbReference type="Pfam" id="PF00515">
    <property type="entry name" value="TPR_1"/>
    <property type="match status" value="1"/>
</dbReference>
<dbReference type="GO" id="GO:0005737">
    <property type="term" value="C:cytoplasm"/>
    <property type="evidence" value="ECO:0007669"/>
    <property type="project" value="TreeGrafter"/>
</dbReference>
<dbReference type="Proteomes" id="UP000593562">
    <property type="component" value="Unassembled WGS sequence"/>
</dbReference>
<name>A0A7J7D0B8_TRIWF</name>
<evidence type="ECO:0000256" key="1">
    <source>
        <dbReference type="PROSITE-ProRule" id="PRU00339"/>
    </source>
</evidence>
<dbReference type="AlphaFoldDB" id="A0A7J7D0B8"/>
<sequence length="586" mass="65138">MAETKQYSMEHEQGCGFFGGIFQRRIIGWPKKKASIYSLPSSDSSEKPERNSFKKQRSHPHTSILYCSSPQKPHQKHTRKRSEFPPKPSIPYQKTQSIRNSDAARISSSSSSSSGRLKVSRSIETKPRKDPSRNSKELNKIVSKQTNSEGKALIRAASSNVMLLGQLGNLRQAGNGNSSLGNNSLNATIKTVDYLYRDLQEVKSQKGCSRLGGNGVMGNIVRQSRLDPEVLKLLGNEKYKQGRFEEALDLYDKAISLDPSKATYRSNRSAALIGLGRLLEAAMECKEAILLQPSYQRAHRRLAALYLRLGEAEKSLHHFELSGSDRDSEVIVQARILQKHLTNSIQARKLKDWTTLLKETQCAISSGADSAPNIYALQAEALLRLQRHEEAYSTTQEKGPKFSIDSCTKFFGPLTSGLLLTIKALVYMAAGRFEDSVRAAEEAARLDPTEVVGVLKRAKSVASARLSGNLLFKASKFSEACLVYSQGLEHDQQNSVLLCNRAACRSKLGKFEKAVEDCTAALNVWPSYIKARLRRADCNVKLERFEAAIQDYEVVLSATPANEYVGRALVEAQVQLKKQHESPLRI</sequence>
<dbReference type="EMBL" id="JAAARO010000012">
    <property type="protein sequence ID" value="KAF5739728.1"/>
    <property type="molecule type" value="Genomic_DNA"/>
</dbReference>
<dbReference type="PANTHER" id="PTHR46050">
    <property type="entry name" value="TPR REPEAT-CONTAINING THIOREDOXIN"/>
    <property type="match status" value="1"/>
</dbReference>
<dbReference type="InParanoid" id="A0A7J7D0B8"/>
<dbReference type="InterPro" id="IPR011990">
    <property type="entry name" value="TPR-like_helical_dom_sf"/>
</dbReference>
<keyword evidence="4" id="KW-1185">Reference proteome</keyword>
<evidence type="ECO:0000256" key="2">
    <source>
        <dbReference type="SAM" id="MobiDB-lite"/>
    </source>
</evidence>
<feature type="region of interest" description="Disordered" evidence="2">
    <location>
        <begin position="36"/>
        <end position="139"/>
    </location>
</feature>
<feature type="compositionally biased region" description="Low complexity" evidence="2">
    <location>
        <begin position="97"/>
        <end position="120"/>
    </location>
</feature>
<dbReference type="SMART" id="SM00028">
    <property type="entry name" value="TPR"/>
    <property type="match status" value="6"/>
</dbReference>
<evidence type="ECO:0000313" key="3">
    <source>
        <dbReference type="EMBL" id="KAF5739728.1"/>
    </source>
</evidence>
<dbReference type="PROSITE" id="PS50293">
    <property type="entry name" value="TPR_REGION"/>
    <property type="match status" value="1"/>
</dbReference>
<dbReference type="PANTHER" id="PTHR46050:SF18">
    <property type="entry name" value="TETRATRICOPEPTIDE REPEAT (TPR)-LIKE SUPERFAMILY PROTEIN"/>
    <property type="match status" value="1"/>
</dbReference>
<reference evidence="3 4" key="1">
    <citation type="journal article" date="2020" name="Nat. Commun.">
        <title>Genome of Tripterygium wilfordii and identification of cytochrome P450 involved in triptolide biosynthesis.</title>
        <authorList>
            <person name="Tu L."/>
            <person name="Su P."/>
            <person name="Zhang Z."/>
            <person name="Gao L."/>
            <person name="Wang J."/>
            <person name="Hu T."/>
            <person name="Zhou J."/>
            <person name="Zhang Y."/>
            <person name="Zhao Y."/>
            <person name="Liu Y."/>
            <person name="Song Y."/>
            <person name="Tong Y."/>
            <person name="Lu Y."/>
            <person name="Yang J."/>
            <person name="Xu C."/>
            <person name="Jia M."/>
            <person name="Peters R.J."/>
            <person name="Huang L."/>
            <person name="Gao W."/>
        </authorList>
    </citation>
    <scope>NUCLEOTIDE SEQUENCE [LARGE SCALE GENOMIC DNA]</scope>
    <source>
        <strain evidence="4">cv. XIE 37</strain>
        <tissue evidence="3">Leaf</tissue>
    </source>
</reference>
<protein>
    <submittedName>
        <fullName evidence="3">TPR repeat-containing thioredoxin TTL1-like</fullName>
    </submittedName>
</protein>
<dbReference type="InterPro" id="IPR019734">
    <property type="entry name" value="TPR_rpt"/>
</dbReference>
<dbReference type="InterPro" id="IPR044534">
    <property type="entry name" value="TTL1-4"/>
</dbReference>
<evidence type="ECO:0000313" key="4">
    <source>
        <dbReference type="Proteomes" id="UP000593562"/>
    </source>
</evidence>
<dbReference type="Gene3D" id="1.25.40.10">
    <property type="entry name" value="Tetratricopeptide repeat domain"/>
    <property type="match status" value="1"/>
</dbReference>
<feature type="compositionally biased region" description="Basic and acidic residues" evidence="2">
    <location>
        <begin position="121"/>
        <end position="139"/>
    </location>
</feature>
<accession>A0A7J7D0B8</accession>